<dbReference type="Proteomes" id="UP000268016">
    <property type="component" value="Unassembled WGS sequence"/>
</dbReference>
<dbReference type="AlphaFoldDB" id="A0A3N2QV04"/>
<dbReference type="PANTHER" id="PTHR12110:SF48">
    <property type="entry name" value="BLL3656 PROTEIN"/>
    <property type="match status" value="1"/>
</dbReference>
<dbReference type="PANTHER" id="PTHR12110">
    <property type="entry name" value="HYDROXYPYRUVATE ISOMERASE"/>
    <property type="match status" value="1"/>
</dbReference>
<evidence type="ECO:0000313" key="3">
    <source>
        <dbReference type="Proteomes" id="UP000268016"/>
    </source>
</evidence>
<dbReference type="InterPro" id="IPR050312">
    <property type="entry name" value="IolE/XylAMocC-like"/>
</dbReference>
<dbReference type="Gene3D" id="3.20.20.150">
    <property type="entry name" value="Divalent-metal-dependent TIM barrel enzymes"/>
    <property type="match status" value="1"/>
</dbReference>
<name>A0A3N2QV04_9RHOB</name>
<dbReference type="OrthoDB" id="9786584at2"/>
<dbReference type="GO" id="GO:0016853">
    <property type="term" value="F:isomerase activity"/>
    <property type="evidence" value="ECO:0007669"/>
    <property type="project" value="UniProtKB-KW"/>
</dbReference>
<dbReference type="EMBL" id="RDRB01000008">
    <property type="protein sequence ID" value="ROT99054.1"/>
    <property type="molecule type" value="Genomic_DNA"/>
</dbReference>
<sequence>MRHDFDTSDDGTDTMTERFGRLALHTWTIDTTPLGEALEAIKSAGYDAAELRRTDFKRCYEAGLSNDEVLEMIRASGVRVAVLGVEYGFLFATGAESKRIFEDLHVSCRNAVALGCPQLMSAPGPFTGSLKDAVGHLRTAADIVADYGLKLSIEFNSQHANLNSVETQRELVTAAGKPNVGLLLDAYHLARSGRPGRTFEDVPGEDIMHFQYSDLSPNPVTGVKRPTDRLMPGKGVILWTEVFQLLREKGYTGHLSFEAPNPAQWERPPAEVCREGVELTEDLLRAAVPDPAS</sequence>
<keyword evidence="2" id="KW-0413">Isomerase</keyword>
<gene>
    <name evidence="2" type="ORF">EAT49_15655</name>
</gene>
<organism evidence="2 3">
    <name type="scientific">Histidinibacterium lentulum</name>
    <dbReference type="NCBI Taxonomy" id="2480588"/>
    <lineage>
        <taxon>Bacteria</taxon>
        <taxon>Pseudomonadati</taxon>
        <taxon>Pseudomonadota</taxon>
        <taxon>Alphaproteobacteria</taxon>
        <taxon>Rhodobacterales</taxon>
        <taxon>Paracoccaceae</taxon>
        <taxon>Histidinibacterium</taxon>
    </lineage>
</organism>
<protein>
    <submittedName>
        <fullName evidence="2">Sugar phosphate isomerase/epimerase</fullName>
    </submittedName>
</protein>
<dbReference type="Pfam" id="PF01261">
    <property type="entry name" value="AP_endonuc_2"/>
    <property type="match status" value="1"/>
</dbReference>
<evidence type="ECO:0000313" key="2">
    <source>
        <dbReference type="EMBL" id="ROT99054.1"/>
    </source>
</evidence>
<comment type="caution">
    <text evidence="2">The sequence shown here is derived from an EMBL/GenBank/DDBJ whole genome shotgun (WGS) entry which is preliminary data.</text>
</comment>
<keyword evidence="3" id="KW-1185">Reference proteome</keyword>
<accession>A0A3N2QV04</accession>
<proteinExistence type="predicted"/>
<dbReference type="InterPro" id="IPR036237">
    <property type="entry name" value="Xyl_isomerase-like_sf"/>
</dbReference>
<evidence type="ECO:0000259" key="1">
    <source>
        <dbReference type="Pfam" id="PF01261"/>
    </source>
</evidence>
<reference evidence="2 3" key="1">
    <citation type="submission" date="2018-10" db="EMBL/GenBank/DDBJ databases">
        <title>Histidinibacterium lentulum gen. nov., sp. nov., a marine bacterium from the culture broth of Picochlorum sp. 122.</title>
        <authorList>
            <person name="Wang G."/>
        </authorList>
    </citation>
    <scope>NUCLEOTIDE SEQUENCE [LARGE SCALE GENOMIC DNA]</scope>
    <source>
        <strain evidence="2 3">B17</strain>
    </source>
</reference>
<feature type="domain" description="Xylose isomerase-like TIM barrel" evidence="1">
    <location>
        <begin position="38"/>
        <end position="280"/>
    </location>
</feature>
<dbReference type="SUPFAM" id="SSF51658">
    <property type="entry name" value="Xylose isomerase-like"/>
    <property type="match status" value="1"/>
</dbReference>
<dbReference type="InterPro" id="IPR013022">
    <property type="entry name" value="Xyl_isomerase-like_TIM-brl"/>
</dbReference>